<evidence type="ECO:0000313" key="1">
    <source>
        <dbReference type="EMBL" id="KAG5450201.1"/>
    </source>
</evidence>
<gene>
    <name evidence="1" type="ORF">CSKR_114161</name>
</gene>
<keyword evidence="2" id="KW-1185">Reference proteome</keyword>
<dbReference type="InterPro" id="IPR034201">
    <property type="entry name" value="RNPS1_RRM"/>
</dbReference>
<dbReference type="PANTHER" id="PTHR15481:SF0">
    <property type="entry name" value="LD23870P-RELATED"/>
    <property type="match status" value="1"/>
</dbReference>
<dbReference type="EMBL" id="NIRI02000042">
    <property type="protein sequence ID" value="KAG5450201.1"/>
    <property type="molecule type" value="Genomic_DNA"/>
</dbReference>
<organism evidence="1 2">
    <name type="scientific">Clonorchis sinensis</name>
    <name type="common">Chinese liver fluke</name>
    <dbReference type="NCBI Taxonomy" id="79923"/>
    <lineage>
        <taxon>Eukaryota</taxon>
        <taxon>Metazoa</taxon>
        <taxon>Spiralia</taxon>
        <taxon>Lophotrochozoa</taxon>
        <taxon>Platyhelminthes</taxon>
        <taxon>Trematoda</taxon>
        <taxon>Digenea</taxon>
        <taxon>Opisthorchiida</taxon>
        <taxon>Opisthorchiata</taxon>
        <taxon>Opisthorchiidae</taxon>
        <taxon>Clonorchis</taxon>
    </lineage>
</organism>
<sequence>MWLSIETIMWNDYAYYNFCLMQLPLDVSRRNMPDLDSKNAKTSTKSTSILKSSTTPVVKSSRTGVTKKNSDTKRSPGKASSGSPPRRRQRRKSHSSESRSSESSSDSDSADSSNYDSSQSSKQSPKKTVRLKDKKSSERPKPPNRPLECLTKTENTSALQGKSSDNRASREHIRKPVVSSKEGGTKRAENMSRSIAPAALHESQSLNAMPAKHLTTPTVDSSLDNPLLQQSEASAKQPPRNSKNDEVIVEKLVKERSKSPSVLPPFTRILVEKLTRNVNKAHITEIFSVWGKIHSVDMPPDRLHPEFSRSYAYVTFENPSSAADAVNFMNGGQIDGEVVRVTEVLSRASLLVRGEGAVATDDKVRDRERDTAKRESDRPGGMSRMTKQDNIAVPRRTGESDERLRERDRPSDEVARRRERQREHERDRDRERDRQRERDRSRERDRQREDRARRTRRGSSGSPFASRSGPPANRQRSPGGLRYRRPSPPASRMETSATRRPRSRSPIAKPNQTSKITADGKPSSTRRGREASSRSSSSSSSDSDSSNSSSSSSRSGSSSSSSSSSSRSRS</sequence>
<reference evidence="1 2" key="1">
    <citation type="journal article" date="2018" name="Biotechnol. Adv.">
        <title>Improved genomic resources and new bioinformatic workflow for the carcinogenic parasite Clonorchis sinensis: Biotechnological implications.</title>
        <authorList>
            <person name="Wang D."/>
            <person name="Korhonen P.K."/>
            <person name="Gasser R.B."/>
            <person name="Young N.D."/>
        </authorList>
    </citation>
    <scope>NUCLEOTIDE SEQUENCE [LARGE SCALE GENOMIC DNA]</scope>
    <source>
        <strain evidence="1">Cs-k2</strain>
    </source>
</reference>
<dbReference type="GO" id="GO:0005737">
    <property type="term" value="C:cytoplasm"/>
    <property type="evidence" value="ECO:0007669"/>
    <property type="project" value="TreeGrafter"/>
</dbReference>
<dbReference type="GO" id="GO:0061574">
    <property type="term" value="C:ASAP complex"/>
    <property type="evidence" value="ECO:0007669"/>
    <property type="project" value="TreeGrafter"/>
</dbReference>
<reference evidence="1 2" key="2">
    <citation type="journal article" date="2021" name="Genomics">
        <title>High-quality reference genome for Clonorchis sinensis.</title>
        <authorList>
            <person name="Young N.D."/>
            <person name="Stroehlein A.J."/>
            <person name="Kinkar L."/>
            <person name="Wang T."/>
            <person name="Sohn W.M."/>
            <person name="Chang B.C.H."/>
            <person name="Kaur P."/>
            <person name="Weisz D."/>
            <person name="Dudchenko O."/>
            <person name="Aiden E.L."/>
            <person name="Korhonen P.K."/>
            <person name="Gasser R.B."/>
        </authorList>
    </citation>
    <scope>NUCLEOTIDE SEQUENCE [LARGE SCALE GENOMIC DNA]</scope>
    <source>
        <strain evidence="1">Cs-k2</strain>
    </source>
</reference>
<dbReference type="GO" id="GO:0005654">
    <property type="term" value="C:nucleoplasm"/>
    <property type="evidence" value="ECO:0007669"/>
    <property type="project" value="TreeGrafter"/>
</dbReference>
<name>A0A8T1MN88_CLOSI</name>
<evidence type="ECO:0000313" key="2">
    <source>
        <dbReference type="Proteomes" id="UP000286415"/>
    </source>
</evidence>
<dbReference type="Gene3D" id="3.30.70.330">
    <property type="match status" value="1"/>
</dbReference>
<dbReference type="SMART" id="SM00360">
    <property type="entry name" value="RRM"/>
    <property type="match status" value="1"/>
</dbReference>
<protein>
    <submittedName>
        <fullName evidence="1">Uncharacterized protein</fullName>
    </submittedName>
</protein>
<dbReference type="InterPro" id="IPR012677">
    <property type="entry name" value="Nucleotide-bd_a/b_plait_sf"/>
</dbReference>
<dbReference type="STRING" id="79923.H2KTY4"/>
<dbReference type="OrthoDB" id="252020at2759"/>
<dbReference type="InterPro" id="IPR035979">
    <property type="entry name" value="RBD_domain_sf"/>
</dbReference>
<dbReference type="GO" id="GO:0003723">
    <property type="term" value="F:RNA binding"/>
    <property type="evidence" value="ECO:0007669"/>
    <property type="project" value="UniProtKB-UniRule"/>
</dbReference>
<dbReference type="PROSITE" id="PS50102">
    <property type="entry name" value="RRM"/>
    <property type="match status" value="1"/>
</dbReference>
<dbReference type="Proteomes" id="UP000286415">
    <property type="component" value="Unassembled WGS sequence"/>
</dbReference>
<dbReference type="InterPro" id="IPR000504">
    <property type="entry name" value="RRM_dom"/>
</dbReference>
<dbReference type="SUPFAM" id="SSF54928">
    <property type="entry name" value="RNA-binding domain, RBD"/>
    <property type="match status" value="1"/>
</dbReference>
<accession>A0A8T1MN88</accession>
<comment type="caution">
    <text evidence="1">The sequence shown here is derived from an EMBL/GenBank/DDBJ whole genome shotgun (WGS) entry which is preliminary data.</text>
</comment>
<dbReference type="CDD" id="cd12365">
    <property type="entry name" value="RRM_RNPS1"/>
    <property type="match status" value="1"/>
</dbReference>
<dbReference type="PANTHER" id="PTHR15481">
    <property type="entry name" value="RIBONUCLEIC ACID BINDING PROTEIN S1"/>
    <property type="match status" value="1"/>
</dbReference>
<dbReference type="GO" id="GO:0000398">
    <property type="term" value="P:mRNA splicing, via spliceosome"/>
    <property type="evidence" value="ECO:0007669"/>
    <property type="project" value="TreeGrafter"/>
</dbReference>
<dbReference type="Pfam" id="PF00076">
    <property type="entry name" value="RRM_1"/>
    <property type="match status" value="1"/>
</dbReference>
<proteinExistence type="predicted"/>